<comment type="caution">
    <text evidence="2">The sequence shown here is derived from an EMBL/GenBank/DDBJ whole genome shotgun (WGS) entry which is preliminary data.</text>
</comment>
<evidence type="ECO:0000313" key="3">
    <source>
        <dbReference type="Proteomes" id="UP000034680"/>
    </source>
</evidence>
<feature type="compositionally biased region" description="Acidic residues" evidence="1">
    <location>
        <begin position="111"/>
        <end position="124"/>
    </location>
</feature>
<proteinExistence type="predicted"/>
<dbReference type="OrthoDB" id="5232494at2759"/>
<dbReference type="EMBL" id="LCUC01000066">
    <property type="protein sequence ID" value="KKY37853.1"/>
    <property type="molecule type" value="Genomic_DNA"/>
</dbReference>
<accession>A0A0G2HSS1</accession>
<name>A0A0G2HSS1_9PEZI</name>
<feature type="region of interest" description="Disordered" evidence="1">
    <location>
        <begin position="330"/>
        <end position="359"/>
    </location>
</feature>
<feature type="region of interest" description="Disordered" evidence="1">
    <location>
        <begin position="100"/>
        <end position="124"/>
    </location>
</feature>
<sequence>MSPKKGTLANREPTVVYPDTSPQLMIAYRIFGPGHDKLDDLECQKTRIFKSRPIDGESVLTSLGQDIVKSLNVNVSQISAAYMRYEAEIKRMNKAERIHEKRKRAQFDGAGAEDEDDSDGDGVLEVDADGNVAGALKRGKSHVWDEDEDPYEQFYSDPALWITRENALARTRAMRATIAEMNKNLRTIQVFYNKKMESNMDLDQGVERSVHNLLAVTLYAEKLEHLIRLHDDMYPETCWKSRDRMNVTFGEKVPWTIHKIWDMEERLGDMKPVMNACKSTVTKLAKTNLITETKELRAGLRVKLVKFAALCLAEEARDDFKNELEEELKQMERTEATNPQRKKRTKTVVRDNAEALPKE</sequence>
<evidence type="ECO:0000313" key="2">
    <source>
        <dbReference type="EMBL" id="KKY37853.1"/>
    </source>
</evidence>
<reference evidence="2 3" key="2">
    <citation type="submission" date="2015-05" db="EMBL/GenBank/DDBJ databases">
        <authorList>
            <person name="Morales-Cruz A."/>
            <person name="Amrine K.C."/>
            <person name="Cantu D."/>
        </authorList>
    </citation>
    <scope>NUCLEOTIDE SEQUENCE [LARGE SCALE GENOMIC DNA]</scope>
    <source>
        <strain evidence="2">DA912</strain>
    </source>
</reference>
<reference evidence="2 3" key="1">
    <citation type="submission" date="2015-05" db="EMBL/GenBank/DDBJ databases">
        <title>Distinctive expansion of gene families associated with plant cell wall degradation and secondary metabolism in the genomes of grapevine trunk pathogens.</title>
        <authorList>
            <person name="Lawrence D.P."/>
            <person name="Travadon R."/>
            <person name="Rolshausen P.E."/>
            <person name="Baumgartner K."/>
        </authorList>
    </citation>
    <scope>NUCLEOTIDE SEQUENCE [LARGE SCALE GENOMIC DNA]</scope>
    <source>
        <strain evidence="2">DA912</strain>
    </source>
</reference>
<feature type="compositionally biased region" description="Basic and acidic residues" evidence="1">
    <location>
        <begin position="348"/>
        <end position="359"/>
    </location>
</feature>
<protein>
    <submittedName>
        <fullName evidence="2">Uncharacterized protein</fullName>
    </submittedName>
</protein>
<evidence type="ECO:0000256" key="1">
    <source>
        <dbReference type="SAM" id="MobiDB-lite"/>
    </source>
</evidence>
<dbReference type="AlphaFoldDB" id="A0A0G2HSS1"/>
<organism evidence="2 3">
    <name type="scientific">Diaporthe ampelina</name>
    <dbReference type="NCBI Taxonomy" id="1214573"/>
    <lineage>
        <taxon>Eukaryota</taxon>
        <taxon>Fungi</taxon>
        <taxon>Dikarya</taxon>
        <taxon>Ascomycota</taxon>
        <taxon>Pezizomycotina</taxon>
        <taxon>Sordariomycetes</taxon>
        <taxon>Sordariomycetidae</taxon>
        <taxon>Diaporthales</taxon>
        <taxon>Diaporthaceae</taxon>
        <taxon>Diaporthe</taxon>
    </lineage>
</organism>
<keyword evidence="3" id="KW-1185">Reference proteome</keyword>
<dbReference type="Proteomes" id="UP000034680">
    <property type="component" value="Unassembled WGS sequence"/>
</dbReference>
<gene>
    <name evidence="2" type="ORF">UCDDA912_g02070</name>
</gene>